<evidence type="ECO:0000313" key="7">
    <source>
        <dbReference type="Proteomes" id="UP000253383"/>
    </source>
</evidence>
<dbReference type="Gene3D" id="2.40.50.100">
    <property type="match status" value="1"/>
</dbReference>
<comment type="similarity">
    <text evidence="1">Belongs to the membrane fusion protein (MFP) (TC 8.A.1) family.</text>
</comment>
<accession>A0A368JI80</accession>
<feature type="chain" id="PRO_5016620178" evidence="4">
    <location>
        <begin position="21"/>
        <end position="432"/>
    </location>
</feature>
<name>A0A368JI80_9BACT</name>
<keyword evidence="7" id="KW-1185">Reference proteome</keyword>
<dbReference type="GO" id="GO:0030313">
    <property type="term" value="C:cell envelope"/>
    <property type="evidence" value="ECO:0007669"/>
    <property type="project" value="TreeGrafter"/>
</dbReference>
<dbReference type="Proteomes" id="UP000253383">
    <property type="component" value="Unassembled WGS sequence"/>
</dbReference>
<dbReference type="PANTHER" id="PTHR30097">
    <property type="entry name" value="CATION EFFLUX SYSTEM PROTEIN CUSB"/>
    <property type="match status" value="1"/>
</dbReference>
<dbReference type="RefSeq" id="WP_114408482.1">
    <property type="nucleotide sequence ID" value="NZ_QOWE01000022.1"/>
</dbReference>
<comment type="caution">
    <text evidence="6">The sequence shown here is derived from an EMBL/GenBank/DDBJ whole genome shotgun (WGS) entry which is preliminary data.</text>
</comment>
<evidence type="ECO:0000313" key="6">
    <source>
        <dbReference type="EMBL" id="RCR66995.1"/>
    </source>
</evidence>
<keyword evidence="2" id="KW-0813">Transport</keyword>
<feature type="compositionally biased region" description="Basic and acidic residues" evidence="3">
    <location>
        <begin position="38"/>
        <end position="47"/>
    </location>
</feature>
<dbReference type="Gene3D" id="2.40.30.170">
    <property type="match status" value="1"/>
</dbReference>
<proteinExistence type="inferred from homology"/>
<dbReference type="InterPro" id="IPR006143">
    <property type="entry name" value="RND_pump_MFP"/>
</dbReference>
<dbReference type="NCBIfam" id="TIGR01730">
    <property type="entry name" value="RND_mfp"/>
    <property type="match status" value="1"/>
</dbReference>
<keyword evidence="4" id="KW-0732">Signal</keyword>
<dbReference type="InterPro" id="IPR051909">
    <property type="entry name" value="MFP_Cation_Efflux"/>
</dbReference>
<dbReference type="PANTHER" id="PTHR30097:SF4">
    <property type="entry name" value="SLR6042 PROTEIN"/>
    <property type="match status" value="1"/>
</dbReference>
<dbReference type="Pfam" id="PF25954">
    <property type="entry name" value="Beta-barrel_RND_2"/>
    <property type="match status" value="1"/>
</dbReference>
<feature type="region of interest" description="Disordered" evidence="3">
    <location>
        <begin position="20"/>
        <end position="47"/>
    </location>
</feature>
<dbReference type="GO" id="GO:0022857">
    <property type="term" value="F:transmembrane transporter activity"/>
    <property type="evidence" value="ECO:0007669"/>
    <property type="project" value="InterPro"/>
</dbReference>
<feature type="domain" description="CusB-like beta-barrel" evidence="5">
    <location>
        <begin position="244"/>
        <end position="313"/>
    </location>
</feature>
<evidence type="ECO:0000256" key="3">
    <source>
        <dbReference type="SAM" id="MobiDB-lite"/>
    </source>
</evidence>
<organism evidence="6 7">
    <name type="scientific">Larkinella punicea</name>
    <dbReference type="NCBI Taxonomy" id="2315727"/>
    <lineage>
        <taxon>Bacteria</taxon>
        <taxon>Pseudomonadati</taxon>
        <taxon>Bacteroidota</taxon>
        <taxon>Cytophagia</taxon>
        <taxon>Cytophagales</taxon>
        <taxon>Spirosomataceae</taxon>
        <taxon>Larkinella</taxon>
    </lineage>
</organism>
<feature type="compositionally biased region" description="Low complexity" evidence="3">
    <location>
        <begin position="26"/>
        <end position="36"/>
    </location>
</feature>
<reference evidence="6 7" key="1">
    <citation type="submission" date="2018-07" db="EMBL/GenBank/DDBJ databases">
        <title>Genome analysis of Larkinella rosea.</title>
        <authorList>
            <person name="Zhou Z."/>
            <person name="Wang G."/>
        </authorList>
    </citation>
    <scope>NUCLEOTIDE SEQUENCE [LARGE SCALE GENOMIC DNA]</scope>
    <source>
        <strain evidence="7">zzj9</strain>
    </source>
</reference>
<dbReference type="GO" id="GO:0015679">
    <property type="term" value="P:plasma membrane copper ion transport"/>
    <property type="evidence" value="ECO:0007669"/>
    <property type="project" value="TreeGrafter"/>
</dbReference>
<dbReference type="OrthoDB" id="9814657at2"/>
<dbReference type="AlphaFoldDB" id="A0A368JI80"/>
<sequence length="432" mass="47112">MKRILLSIGLLWLASACREATEKDPTTTTETKPTAEATEEKAGHEEGPADVVELTTDQLRIGAISLGKVEYRNLGQLLQINGRLAVPAQSQVAITALQGGFVRSLPLLPGQPVRKGQLLARIENPDLIGLQQEYAENQSRLTYLEAEYARQKELSDQNVGALKVFQQTSAERNQVRSRLGGLAQRLRLVGISPQAALDGKFSAYYDVTASVAGVVTQVAVNVGQYVQPADIIAQLTSSQGLYAELTVFEKDLPQIREGQRVSMRLNNEDGKERSGRITYINRIIDANRSVRVVARLDQPDARLAPNTFLKASLDLGNSRVTALPEGAIVSAEGKDYIFVVTDEKAPEEHEHNEEEANHSAKEDHDHTAGETEQHGTAFKQIPVRRGVTQEGYSQVTLPTTLDLSKVQVVIKGAYAVLSQLQAAGGEEEGHAH</sequence>
<dbReference type="Gene3D" id="1.10.287.470">
    <property type="entry name" value="Helix hairpin bin"/>
    <property type="match status" value="1"/>
</dbReference>
<evidence type="ECO:0000256" key="4">
    <source>
        <dbReference type="SAM" id="SignalP"/>
    </source>
</evidence>
<dbReference type="InterPro" id="IPR058792">
    <property type="entry name" value="Beta-barrel_RND_2"/>
</dbReference>
<evidence type="ECO:0000259" key="5">
    <source>
        <dbReference type="Pfam" id="PF25954"/>
    </source>
</evidence>
<dbReference type="EMBL" id="QOWE01000022">
    <property type="protein sequence ID" value="RCR66995.1"/>
    <property type="molecule type" value="Genomic_DNA"/>
</dbReference>
<feature type="compositionally biased region" description="Basic and acidic residues" evidence="3">
    <location>
        <begin position="345"/>
        <end position="373"/>
    </location>
</feature>
<protein>
    <submittedName>
        <fullName evidence="6">Efflux RND transporter periplasmic adaptor subunit</fullName>
    </submittedName>
</protein>
<gene>
    <name evidence="6" type="ORF">DUE52_23325</name>
</gene>
<dbReference type="PROSITE" id="PS51257">
    <property type="entry name" value="PROKAR_LIPOPROTEIN"/>
    <property type="match status" value="1"/>
</dbReference>
<feature type="region of interest" description="Disordered" evidence="3">
    <location>
        <begin position="345"/>
        <end position="383"/>
    </location>
</feature>
<evidence type="ECO:0000256" key="2">
    <source>
        <dbReference type="ARBA" id="ARBA00022448"/>
    </source>
</evidence>
<evidence type="ECO:0000256" key="1">
    <source>
        <dbReference type="ARBA" id="ARBA00009477"/>
    </source>
</evidence>
<dbReference type="GO" id="GO:0060003">
    <property type="term" value="P:copper ion export"/>
    <property type="evidence" value="ECO:0007669"/>
    <property type="project" value="TreeGrafter"/>
</dbReference>
<dbReference type="GO" id="GO:0016020">
    <property type="term" value="C:membrane"/>
    <property type="evidence" value="ECO:0007669"/>
    <property type="project" value="InterPro"/>
</dbReference>
<dbReference type="SUPFAM" id="SSF111369">
    <property type="entry name" value="HlyD-like secretion proteins"/>
    <property type="match status" value="1"/>
</dbReference>
<feature type="signal peptide" evidence="4">
    <location>
        <begin position="1"/>
        <end position="20"/>
    </location>
</feature>